<dbReference type="RefSeq" id="WP_124028976.1">
    <property type="nucleotide sequence ID" value="NZ_JBHRSN010000014.1"/>
</dbReference>
<evidence type="ECO:0000259" key="2">
    <source>
        <dbReference type="Pfam" id="PF06580"/>
    </source>
</evidence>
<comment type="caution">
    <text evidence="3">The sequence shown here is derived from an EMBL/GenBank/DDBJ whole genome shotgun (WGS) entry which is preliminary data.</text>
</comment>
<feature type="transmembrane region" description="Helical" evidence="1">
    <location>
        <begin position="120"/>
        <end position="146"/>
    </location>
</feature>
<dbReference type="GO" id="GO:0016020">
    <property type="term" value="C:membrane"/>
    <property type="evidence" value="ECO:0007669"/>
    <property type="project" value="InterPro"/>
</dbReference>
<protein>
    <recommendedName>
        <fullName evidence="2">Signal transduction histidine kinase internal region domain-containing protein</fullName>
    </recommendedName>
</protein>
<accession>A0A3N5Y5C1</accession>
<evidence type="ECO:0000256" key="1">
    <source>
        <dbReference type="SAM" id="Phobius"/>
    </source>
</evidence>
<organism evidence="3 4">
    <name type="scientific">Alteromonas sediminis</name>
    <dbReference type="NCBI Taxonomy" id="2259342"/>
    <lineage>
        <taxon>Bacteria</taxon>
        <taxon>Pseudomonadati</taxon>
        <taxon>Pseudomonadota</taxon>
        <taxon>Gammaproteobacteria</taxon>
        <taxon>Alteromonadales</taxon>
        <taxon>Alteromonadaceae</taxon>
        <taxon>Alteromonas/Salinimonas group</taxon>
        <taxon>Alteromonas</taxon>
    </lineage>
</organism>
<dbReference type="InterPro" id="IPR036890">
    <property type="entry name" value="HATPase_C_sf"/>
</dbReference>
<proteinExistence type="predicted"/>
<feature type="transmembrane region" description="Helical" evidence="1">
    <location>
        <begin position="82"/>
        <end position="100"/>
    </location>
</feature>
<dbReference type="Pfam" id="PF06580">
    <property type="entry name" value="His_kinase"/>
    <property type="match status" value="1"/>
</dbReference>
<dbReference type="AlphaFoldDB" id="A0A3N5Y5C1"/>
<feature type="domain" description="Signal transduction histidine kinase internal region" evidence="2">
    <location>
        <begin position="172"/>
        <end position="251"/>
    </location>
</feature>
<dbReference type="SUPFAM" id="SSF55874">
    <property type="entry name" value="ATPase domain of HSP90 chaperone/DNA topoisomerase II/histidine kinase"/>
    <property type="match status" value="1"/>
</dbReference>
<dbReference type="Gene3D" id="3.30.565.10">
    <property type="entry name" value="Histidine kinase-like ATPase, C-terminal domain"/>
    <property type="match status" value="1"/>
</dbReference>
<keyword evidence="1" id="KW-0812">Transmembrane</keyword>
<dbReference type="PANTHER" id="PTHR34220:SF7">
    <property type="entry name" value="SENSOR HISTIDINE KINASE YPDA"/>
    <property type="match status" value="1"/>
</dbReference>
<gene>
    <name evidence="3" type="ORF">DRW07_16125</name>
</gene>
<sequence length="363" mass="41684">MESYLAFANKSRQQLYWILQGLGWLCYALIFAWDNIFFNFQIDVPHFTTIMIFTLFSFTGFLCTVFMRSVYKRLDTSHKYRFVLICFLLTLVLSLLWGGSKNLFMWYTLFPAIAKEWETGVLPIYAIFFNYSNSFFILLVWTAGYFSIKTHFTMLAQTKRLAAIETDRQRSKFQLLRYQLNPHFLFNSLNAASNLALRGDGEKTSELLASLAAFLRFTLDISTDDKISVKQDFEIMQQYLDVEELRFGKRLIIKWHVSHDAESCLIPSFLIQPLIENAIKHSVFNKVDPTTLTISASVVEQGLLIKLADDGLLTSLQNINNSKGLGIANIRKRLTLYYGDKASLDFALNEPHGLVGTILIPTS</sequence>
<dbReference type="InterPro" id="IPR010559">
    <property type="entry name" value="Sig_transdc_His_kin_internal"/>
</dbReference>
<dbReference type="OrthoDB" id="2514702at2"/>
<dbReference type="GO" id="GO:0000155">
    <property type="term" value="F:phosphorelay sensor kinase activity"/>
    <property type="evidence" value="ECO:0007669"/>
    <property type="project" value="InterPro"/>
</dbReference>
<dbReference type="InterPro" id="IPR050640">
    <property type="entry name" value="Bact_2-comp_sensor_kinase"/>
</dbReference>
<evidence type="ECO:0000313" key="3">
    <source>
        <dbReference type="EMBL" id="RPJ65429.1"/>
    </source>
</evidence>
<feature type="transmembrane region" description="Helical" evidence="1">
    <location>
        <begin position="50"/>
        <end position="70"/>
    </location>
</feature>
<name>A0A3N5Y5C1_9ALTE</name>
<dbReference type="PANTHER" id="PTHR34220">
    <property type="entry name" value="SENSOR HISTIDINE KINASE YPDA"/>
    <property type="match status" value="1"/>
</dbReference>
<dbReference type="Proteomes" id="UP000275281">
    <property type="component" value="Unassembled WGS sequence"/>
</dbReference>
<keyword evidence="1" id="KW-0472">Membrane</keyword>
<evidence type="ECO:0000313" key="4">
    <source>
        <dbReference type="Proteomes" id="UP000275281"/>
    </source>
</evidence>
<reference evidence="3 4" key="1">
    <citation type="submission" date="2018-11" db="EMBL/GenBank/DDBJ databases">
        <authorList>
            <person name="Ye M.-Q."/>
            <person name="Du Z.-J."/>
        </authorList>
    </citation>
    <scope>NUCLEOTIDE SEQUENCE [LARGE SCALE GENOMIC DNA]</scope>
    <source>
        <strain evidence="3 4">U0105</strain>
    </source>
</reference>
<keyword evidence="4" id="KW-1185">Reference proteome</keyword>
<keyword evidence="1" id="KW-1133">Transmembrane helix</keyword>
<feature type="transmembrane region" description="Helical" evidence="1">
    <location>
        <begin position="15"/>
        <end position="38"/>
    </location>
</feature>
<dbReference type="EMBL" id="RPOK01000005">
    <property type="protein sequence ID" value="RPJ65429.1"/>
    <property type="molecule type" value="Genomic_DNA"/>
</dbReference>